<keyword evidence="4 11" id="KW-0067">ATP-binding</keyword>
<dbReference type="InterPro" id="IPR017871">
    <property type="entry name" value="ABC_transporter-like_CS"/>
</dbReference>
<dbReference type="InterPro" id="IPR003593">
    <property type="entry name" value="AAA+_ATPase"/>
</dbReference>
<dbReference type="PANTHER" id="PTHR24221">
    <property type="entry name" value="ATP-BINDING CASSETTE SUB-FAMILY B"/>
    <property type="match status" value="1"/>
</dbReference>
<feature type="region of interest" description="Disordered" evidence="7">
    <location>
        <begin position="1"/>
        <end position="62"/>
    </location>
</feature>
<feature type="compositionally biased region" description="Pro residues" evidence="7">
    <location>
        <begin position="47"/>
        <end position="57"/>
    </location>
</feature>
<dbReference type="GO" id="GO:0005886">
    <property type="term" value="C:plasma membrane"/>
    <property type="evidence" value="ECO:0007669"/>
    <property type="project" value="UniProtKB-SubCell"/>
</dbReference>
<keyword evidence="5 8" id="KW-1133">Transmembrane helix</keyword>
<evidence type="ECO:0000256" key="6">
    <source>
        <dbReference type="ARBA" id="ARBA00023136"/>
    </source>
</evidence>
<feature type="transmembrane region" description="Helical" evidence="8">
    <location>
        <begin position="558"/>
        <end position="579"/>
    </location>
</feature>
<dbReference type="InterPro" id="IPR011527">
    <property type="entry name" value="ABC1_TM_dom"/>
</dbReference>
<feature type="transmembrane region" description="Helical" evidence="8">
    <location>
        <begin position="482"/>
        <end position="503"/>
    </location>
</feature>
<dbReference type="PROSITE" id="PS50929">
    <property type="entry name" value="ABC_TM1F"/>
    <property type="match status" value="1"/>
</dbReference>
<dbReference type="PANTHER" id="PTHR24221:SF654">
    <property type="entry name" value="ATP-BINDING CASSETTE SUB-FAMILY B MEMBER 6"/>
    <property type="match status" value="1"/>
</dbReference>
<dbReference type="SUPFAM" id="SSF52540">
    <property type="entry name" value="P-loop containing nucleoside triphosphate hydrolases"/>
    <property type="match status" value="1"/>
</dbReference>
<dbReference type="InterPro" id="IPR003439">
    <property type="entry name" value="ABC_transporter-like_ATP-bd"/>
</dbReference>
<dbReference type="SUPFAM" id="SSF90123">
    <property type="entry name" value="ABC transporter transmembrane region"/>
    <property type="match status" value="1"/>
</dbReference>
<feature type="transmembrane region" description="Helical" evidence="8">
    <location>
        <begin position="672"/>
        <end position="691"/>
    </location>
</feature>
<evidence type="ECO:0000313" key="12">
    <source>
        <dbReference type="Proteomes" id="UP000475385"/>
    </source>
</evidence>
<dbReference type="RefSeq" id="WP_164692886.1">
    <property type="nucleotide sequence ID" value="NZ_JAAIKB010000001.1"/>
</dbReference>
<proteinExistence type="predicted"/>
<name>A0A6M1LG89_9PROT</name>
<keyword evidence="6 8" id="KW-0472">Membrane</keyword>
<keyword evidence="3" id="KW-0547">Nucleotide-binding</keyword>
<dbReference type="Pfam" id="PF00005">
    <property type="entry name" value="ABC_tran"/>
    <property type="match status" value="1"/>
</dbReference>
<feature type="transmembrane region" description="Helical" evidence="8">
    <location>
        <begin position="711"/>
        <end position="733"/>
    </location>
</feature>
<reference evidence="11 12" key="1">
    <citation type="submission" date="2020-02" db="EMBL/GenBank/DDBJ databases">
        <authorList>
            <person name="Kim H.M."/>
            <person name="Jeon C.O."/>
        </authorList>
    </citation>
    <scope>NUCLEOTIDE SEQUENCE [LARGE SCALE GENOMIC DNA]</scope>
    <source>
        <strain evidence="11 12">PeD5</strain>
    </source>
</reference>
<organism evidence="11 12">
    <name type="scientific">Falsiroseomonas algicola</name>
    <dbReference type="NCBI Taxonomy" id="2716930"/>
    <lineage>
        <taxon>Bacteria</taxon>
        <taxon>Pseudomonadati</taxon>
        <taxon>Pseudomonadota</taxon>
        <taxon>Alphaproteobacteria</taxon>
        <taxon>Acetobacterales</taxon>
        <taxon>Roseomonadaceae</taxon>
        <taxon>Falsiroseomonas</taxon>
    </lineage>
</organism>
<feature type="transmembrane region" description="Helical" evidence="8">
    <location>
        <begin position="445"/>
        <end position="470"/>
    </location>
</feature>
<dbReference type="InterPro" id="IPR039421">
    <property type="entry name" value="Type_1_exporter"/>
</dbReference>
<sequence>MADGMDQQPAPPPKDGSPSAPPKGGSPLAPPKDGTPLAPPDRGTTLAPPPTTPPSFPLPAHAPLRLDDAEARWIVEAGSVTLFAKRPAAPPAKEGARRFLGSIGTGGLVCGLGEDLTGISAIAIGGAGTRLRPLSAEERASLPAAAIDAWTGALAGGVARGLEPRPRADAIALPKGPRIRLAAGEVVMAGESPVWLRINAGDWLLLGLERVQGLVPLPPGAWLTSLGAGVCRPVPTAEVARSSDWPAGLAGFNAALLEALPSVLALDAADELNRRRLAAAREAEAAHVIEASFGQVLGNAPSEATGSEVDPLMPVFRAVARHLGVAVRRPARRRALDVDAASTLEELARASSLRLRPVKLEPGWWKADHGVLFGRRADGAVVGLLPARGGWRICTPERPSGVRLDATTAAGLQADAWAPLLTLPVKKLALMDLLSVGMKGAGGDAAALVATMLIAAALGQALPMATGVAFTLLIPGGHVPELVQLGLALAVVATVTWVIGMAGEVARQRIEARAGPALHAAIWDRVIRQPLSVLKRQTVGETASRAGAAATLGAQIRAIGFGIASSVAVILSSAVLMLLSQPLAAAVGLGFLAVQLAAANLAGWLQGRAYATGEALTGLADAMVLQIVSGIVKLRLAGAEARAEAIWAERFAGMRRRLVAARRISNAYDGFVAGYTILATAGAFFVIAMLLRVEPGRAPPSLASVMTFLSAYGLMAGAGTQLAKTLFALWMILPTRTFVRPLLETLPEASAGGVDPGRLTGALTLTNIAFRYGPSDPWVFQGLNLEVRAGEFIALTGRSGVGKSSLVRLLLGLEEAQAGAIYLDGHDLRGLDAGAVRRQVAAVLQSGRVPAGSLRDAVRGGTSADDAAIWNALERTALADEVRAMPMRLETMLTDAARVLSGGQAQRLLLARALVQKPALLVLDEATSALDNITQAKVMQAVRELPVTRLVIAHRLSTIRQADRIVVLEGGKVAESGRFEELVAKPNGLFARQFATEAQWQAGHQAKPAAPG</sequence>
<evidence type="ECO:0000256" key="2">
    <source>
        <dbReference type="ARBA" id="ARBA00022692"/>
    </source>
</evidence>
<dbReference type="CDD" id="cd03228">
    <property type="entry name" value="ABCC_MRP_Like"/>
    <property type="match status" value="1"/>
</dbReference>
<dbReference type="Pfam" id="PF00664">
    <property type="entry name" value="ABC_membrane"/>
    <property type="match status" value="1"/>
</dbReference>
<dbReference type="Proteomes" id="UP000475385">
    <property type="component" value="Unassembled WGS sequence"/>
</dbReference>
<dbReference type="GO" id="GO:0140359">
    <property type="term" value="F:ABC-type transporter activity"/>
    <property type="evidence" value="ECO:0007669"/>
    <property type="project" value="InterPro"/>
</dbReference>
<feature type="transmembrane region" description="Helical" evidence="8">
    <location>
        <begin position="585"/>
        <end position="605"/>
    </location>
</feature>
<dbReference type="SMART" id="SM00382">
    <property type="entry name" value="AAA"/>
    <property type="match status" value="1"/>
</dbReference>
<evidence type="ECO:0000256" key="5">
    <source>
        <dbReference type="ARBA" id="ARBA00022989"/>
    </source>
</evidence>
<evidence type="ECO:0000256" key="7">
    <source>
        <dbReference type="SAM" id="MobiDB-lite"/>
    </source>
</evidence>
<protein>
    <submittedName>
        <fullName evidence="11">ATP-binding cassette domain-containing protein</fullName>
    </submittedName>
</protein>
<dbReference type="InterPro" id="IPR036640">
    <property type="entry name" value="ABC1_TM_sf"/>
</dbReference>
<reference evidence="11 12" key="2">
    <citation type="submission" date="2020-03" db="EMBL/GenBank/DDBJ databases">
        <title>Roseomonas stagni sp. nov., isolated from pond water in Japan.</title>
        <authorList>
            <person name="Furuhata K."/>
            <person name="Miyamoto H."/>
            <person name="Goto K."/>
        </authorList>
    </citation>
    <scope>NUCLEOTIDE SEQUENCE [LARGE SCALE GENOMIC DNA]</scope>
    <source>
        <strain evidence="11 12">PeD5</strain>
    </source>
</reference>
<dbReference type="PROSITE" id="PS50893">
    <property type="entry name" value="ABC_TRANSPORTER_2"/>
    <property type="match status" value="1"/>
</dbReference>
<evidence type="ECO:0000256" key="4">
    <source>
        <dbReference type="ARBA" id="ARBA00022840"/>
    </source>
</evidence>
<dbReference type="InterPro" id="IPR027417">
    <property type="entry name" value="P-loop_NTPase"/>
</dbReference>
<dbReference type="GO" id="GO:0005524">
    <property type="term" value="F:ATP binding"/>
    <property type="evidence" value="ECO:0007669"/>
    <property type="project" value="UniProtKB-KW"/>
</dbReference>
<dbReference type="GO" id="GO:0016887">
    <property type="term" value="F:ATP hydrolysis activity"/>
    <property type="evidence" value="ECO:0007669"/>
    <property type="project" value="InterPro"/>
</dbReference>
<dbReference type="EMBL" id="JAAIKB010000001">
    <property type="protein sequence ID" value="NGM19039.1"/>
    <property type="molecule type" value="Genomic_DNA"/>
</dbReference>
<keyword evidence="2 8" id="KW-0812">Transmembrane</keyword>
<evidence type="ECO:0000259" key="10">
    <source>
        <dbReference type="PROSITE" id="PS50929"/>
    </source>
</evidence>
<evidence type="ECO:0000259" key="9">
    <source>
        <dbReference type="PROSITE" id="PS50893"/>
    </source>
</evidence>
<evidence type="ECO:0000256" key="8">
    <source>
        <dbReference type="SAM" id="Phobius"/>
    </source>
</evidence>
<dbReference type="Gene3D" id="1.20.1560.10">
    <property type="entry name" value="ABC transporter type 1, transmembrane domain"/>
    <property type="match status" value="1"/>
</dbReference>
<comment type="subcellular location">
    <subcellularLocation>
        <location evidence="1">Cell membrane</location>
        <topology evidence="1">Multi-pass membrane protein</topology>
    </subcellularLocation>
</comment>
<evidence type="ECO:0000256" key="3">
    <source>
        <dbReference type="ARBA" id="ARBA00022741"/>
    </source>
</evidence>
<evidence type="ECO:0000313" key="11">
    <source>
        <dbReference type="EMBL" id="NGM19039.1"/>
    </source>
</evidence>
<keyword evidence="12" id="KW-1185">Reference proteome</keyword>
<dbReference type="PROSITE" id="PS00211">
    <property type="entry name" value="ABC_TRANSPORTER_1"/>
    <property type="match status" value="1"/>
</dbReference>
<comment type="caution">
    <text evidence="11">The sequence shown here is derived from an EMBL/GenBank/DDBJ whole genome shotgun (WGS) entry which is preliminary data.</text>
</comment>
<accession>A0A6M1LG89</accession>
<dbReference type="AlphaFoldDB" id="A0A6M1LG89"/>
<feature type="compositionally biased region" description="Pro residues" evidence="7">
    <location>
        <begin position="9"/>
        <end position="21"/>
    </location>
</feature>
<evidence type="ECO:0000256" key="1">
    <source>
        <dbReference type="ARBA" id="ARBA00004651"/>
    </source>
</evidence>
<gene>
    <name evidence="11" type="ORF">G3576_03365</name>
</gene>
<dbReference type="GO" id="GO:0034040">
    <property type="term" value="F:ATPase-coupled lipid transmembrane transporter activity"/>
    <property type="evidence" value="ECO:0007669"/>
    <property type="project" value="TreeGrafter"/>
</dbReference>
<feature type="domain" description="ABC transmembrane type-1" evidence="10">
    <location>
        <begin position="446"/>
        <end position="724"/>
    </location>
</feature>
<dbReference type="Gene3D" id="3.40.50.300">
    <property type="entry name" value="P-loop containing nucleotide triphosphate hydrolases"/>
    <property type="match status" value="1"/>
</dbReference>
<feature type="domain" description="ABC transporter" evidence="9">
    <location>
        <begin position="763"/>
        <end position="995"/>
    </location>
</feature>